<evidence type="ECO:0000313" key="3">
    <source>
        <dbReference type="Proteomes" id="UP000553209"/>
    </source>
</evidence>
<reference evidence="2 3" key="1">
    <citation type="submission" date="2020-04" db="EMBL/GenBank/DDBJ databases">
        <title>MicrobeNet Type strains.</title>
        <authorList>
            <person name="Nicholson A.C."/>
        </authorList>
    </citation>
    <scope>NUCLEOTIDE SEQUENCE [LARGE SCALE GENOMIC DNA]</scope>
    <source>
        <strain evidence="2 3">ATCC 23612</strain>
    </source>
</reference>
<dbReference type="Pfam" id="PF03473">
    <property type="entry name" value="MOSC"/>
    <property type="match status" value="1"/>
</dbReference>
<dbReference type="EMBL" id="JAAXPG010000007">
    <property type="protein sequence ID" value="NKY97807.1"/>
    <property type="molecule type" value="Genomic_DNA"/>
</dbReference>
<dbReference type="PROSITE" id="PS51340">
    <property type="entry name" value="MOSC"/>
    <property type="match status" value="1"/>
</dbReference>
<keyword evidence="3" id="KW-1185">Reference proteome</keyword>
<gene>
    <name evidence="2" type="ORF">HGB44_09050</name>
</gene>
<dbReference type="Gene3D" id="2.40.33.20">
    <property type="entry name" value="PK beta-barrel domain-like"/>
    <property type="match status" value="1"/>
</dbReference>
<dbReference type="GO" id="GO:0030151">
    <property type="term" value="F:molybdenum ion binding"/>
    <property type="evidence" value="ECO:0007669"/>
    <property type="project" value="InterPro"/>
</dbReference>
<organism evidence="2 3">
    <name type="scientific">Nocardiopsis alborubida</name>
    <dbReference type="NCBI Taxonomy" id="146802"/>
    <lineage>
        <taxon>Bacteria</taxon>
        <taxon>Bacillati</taxon>
        <taxon>Actinomycetota</taxon>
        <taxon>Actinomycetes</taxon>
        <taxon>Streptosporangiales</taxon>
        <taxon>Nocardiopsidaceae</taxon>
        <taxon>Nocardiopsis</taxon>
    </lineage>
</organism>
<dbReference type="InterPro" id="IPR011037">
    <property type="entry name" value="Pyrv_Knase-like_insert_dom_sf"/>
</dbReference>
<dbReference type="PANTHER" id="PTHR36930:SF1">
    <property type="entry name" value="MOSC DOMAIN-CONTAINING PROTEIN"/>
    <property type="match status" value="1"/>
</dbReference>
<dbReference type="AlphaFoldDB" id="A0A7X6RQ41"/>
<protein>
    <submittedName>
        <fullName evidence="2">MOSC domain-containing protein</fullName>
    </submittedName>
</protein>
<dbReference type="GO" id="GO:0030170">
    <property type="term" value="F:pyridoxal phosphate binding"/>
    <property type="evidence" value="ECO:0007669"/>
    <property type="project" value="InterPro"/>
</dbReference>
<dbReference type="RefSeq" id="WP_061081914.1">
    <property type="nucleotide sequence ID" value="NZ_JAAXPG010000007.1"/>
</dbReference>
<comment type="caution">
    <text evidence="2">The sequence shown here is derived from an EMBL/GenBank/DDBJ whole genome shotgun (WGS) entry which is preliminary data.</text>
</comment>
<evidence type="ECO:0000313" key="2">
    <source>
        <dbReference type="EMBL" id="NKY97807.1"/>
    </source>
</evidence>
<accession>A0A7X6RQ41</accession>
<dbReference type="InterPro" id="IPR005302">
    <property type="entry name" value="MoCF_Sase_C"/>
</dbReference>
<name>A0A7X6RQ41_9ACTN</name>
<dbReference type="Proteomes" id="UP000553209">
    <property type="component" value="Unassembled WGS sequence"/>
</dbReference>
<dbReference type="PANTHER" id="PTHR36930">
    <property type="entry name" value="METAL-SULFUR CLUSTER BIOSYNTHESIS PROTEINS YUAD-RELATED"/>
    <property type="match status" value="1"/>
</dbReference>
<feature type="domain" description="MOSC" evidence="1">
    <location>
        <begin position="19"/>
        <end position="168"/>
    </location>
</feature>
<sequence length="180" mass="18827">MDPVVESVSSSPGHTFSKAALPRIRLLAGLGVEGDAHLGATVQHLSRIAADPDQPNLRQVHLVHAELLEEVGEAGFAVAPGQLGENITTRGLDLLSLSVGTVLTFGDGASVRVTGLRNPCAQIDGFSRGLLKQVLHRGENGTLVRRAGIMGVVLTSGTVEPGMAVRVWAPRGAHTPLERV</sequence>
<evidence type="ECO:0000259" key="1">
    <source>
        <dbReference type="PROSITE" id="PS51340"/>
    </source>
</evidence>
<proteinExistence type="predicted"/>
<dbReference type="SUPFAM" id="SSF50800">
    <property type="entry name" value="PK beta-barrel domain-like"/>
    <property type="match status" value="1"/>
</dbReference>
<dbReference type="InterPro" id="IPR052716">
    <property type="entry name" value="MOSC_domain"/>
</dbReference>
<dbReference type="GO" id="GO:0003824">
    <property type="term" value="F:catalytic activity"/>
    <property type="evidence" value="ECO:0007669"/>
    <property type="project" value="InterPro"/>
</dbReference>